<evidence type="ECO:0000256" key="2">
    <source>
        <dbReference type="SAM" id="Phobius"/>
    </source>
</evidence>
<feature type="transmembrane region" description="Helical" evidence="2">
    <location>
        <begin position="101"/>
        <end position="121"/>
    </location>
</feature>
<feature type="transmembrane region" description="Helical" evidence="2">
    <location>
        <begin position="186"/>
        <end position="216"/>
    </location>
</feature>
<keyword evidence="2" id="KW-1133">Transmembrane helix</keyword>
<feature type="transmembrane region" description="Helical" evidence="2">
    <location>
        <begin position="285"/>
        <end position="302"/>
    </location>
</feature>
<accession>A0A0R3MBU8</accession>
<dbReference type="AlphaFoldDB" id="A0A0R3MBU8"/>
<name>A0A0R3MBU8_9BRAD</name>
<feature type="transmembrane region" description="Helical" evidence="2">
    <location>
        <begin position="127"/>
        <end position="145"/>
    </location>
</feature>
<evidence type="ECO:0000313" key="3">
    <source>
        <dbReference type="EMBL" id="KRR15027.1"/>
    </source>
</evidence>
<organism evidence="3 4">
    <name type="scientific">Bradyrhizobium retamae</name>
    <dbReference type="NCBI Taxonomy" id="1300035"/>
    <lineage>
        <taxon>Bacteria</taxon>
        <taxon>Pseudomonadati</taxon>
        <taxon>Pseudomonadota</taxon>
        <taxon>Alphaproteobacteria</taxon>
        <taxon>Hyphomicrobiales</taxon>
        <taxon>Nitrobacteraceae</taxon>
        <taxon>Bradyrhizobium</taxon>
    </lineage>
</organism>
<keyword evidence="2" id="KW-0472">Membrane</keyword>
<evidence type="ECO:0000313" key="4">
    <source>
        <dbReference type="Proteomes" id="UP000052023"/>
    </source>
</evidence>
<dbReference type="EMBL" id="LLYA01000229">
    <property type="protein sequence ID" value="KRR15027.1"/>
    <property type="molecule type" value="Genomic_DNA"/>
</dbReference>
<feature type="transmembrane region" description="Helical" evidence="2">
    <location>
        <begin position="72"/>
        <end position="89"/>
    </location>
</feature>
<evidence type="ECO:0000256" key="1">
    <source>
        <dbReference type="SAM" id="MobiDB-lite"/>
    </source>
</evidence>
<sequence length="644" mass="69290">MGLVHEAGRKRPMPRDNQFANGRTLSALLDRTLLALSAVTTAILFAWLIYYSSYGLDLSDEGLYLNSIANPFAYAINMPPSLFGFVYHWPYQWAGGDIAVLRMASITLTMALGWILSFLVIGRLWTAGWPYAVVLSAGIGSLALLDCHRWGLTPGYYALAFQSILMVMIGLLLADRPARIRPVLGWIMVGIGGWCCFMAKPTTAAAIALVVLLYVVVLRRKSLLPMLGAALLALALLIVTAYLIDGGITGLVTRMVNSAEMETLAGAGHDVSHILRIDWLEISRAQLVIAVLVAIAVLLGILMGSTHKLLRSLTLAAVLIVTIAIALLGTDPISIKPSTLFLVPTFTCLGAMLYREGLVLRTQAPTSIALALTFLALPHLLALGSAANYWSVGSKDVLFWMLAVVAFLSPLAQEGRSVAALLPLAVVAQLLTASIVNGVLLKPYRQVTDLRAYTAVTRLPGGGELVLSQSFHDYLATARAQARAAGLEVGTPMVDLSGRSPGLLYVLETRALGLPWLFGRIPPGKASEAFGLPWLIEGYPGTNAVAVEALGLENCADLAKAWVLIEPDGPRRLDHDGVMASFGTGQADYVAAATFETPAPAYDADYPNAHRQFMLKPARPAALAEQSCREARRQRPDGQKRNQW</sequence>
<feature type="transmembrane region" description="Helical" evidence="2">
    <location>
        <begin position="397"/>
        <end position="413"/>
    </location>
</feature>
<feature type="compositionally biased region" description="Basic and acidic residues" evidence="1">
    <location>
        <begin position="627"/>
        <end position="644"/>
    </location>
</feature>
<feature type="transmembrane region" description="Helical" evidence="2">
    <location>
        <begin position="33"/>
        <end position="52"/>
    </location>
</feature>
<protein>
    <recommendedName>
        <fullName evidence="5">Glycosyltransferase RgtA/B/C/D-like domain-containing protein</fullName>
    </recommendedName>
</protein>
<feature type="transmembrane region" description="Helical" evidence="2">
    <location>
        <begin position="420"/>
        <end position="441"/>
    </location>
</feature>
<comment type="caution">
    <text evidence="3">The sequence shown here is derived from an EMBL/GenBank/DDBJ whole genome shotgun (WGS) entry which is preliminary data.</text>
</comment>
<feature type="transmembrane region" description="Helical" evidence="2">
    <location>
        <begin position="309"/>
        <end position="329"/>
    </location>
</feature>
<feature type="transmembrane region" description="Helical" evidence="2">
    <location>
        <begin position="157"/>
        <end position="174"/>
    </location>
</feature>
<feature type="transmembrane region" description="Helical" evidence="2">
    <location>
        <begin position="223"/>
        <end position="244"/>
    </location>
</feature>
<feature type="transmembrane region" description="Helical" evidence="2">
    <location>
        <begin position="366"/>
        <end position="391"/>
    </location>
</feature>
<reference evidence="3 4" key="1">
    <citation type="submission" date="2014-03" db="EMBL/GenBank/DDBJ databases">
        <title>Bradyrhizobium valentinum sp. nov., isolated from effective nodules of Lupinus mariae-josephae, a lupine endemic of basic-lime soils in Eastern Spain.</title>
        <authorList>
            <person name="Duran D."/>
            <person name="Rey L."/>
            <person name="Navarro A."/>
            <person name="Busquets A."/>
            <person name="Imperial J."/>
            <person name="Ruiz-Argueso T."/>
        </authorList>
    </citation>
    <scope>NUCLEOTIDE SEQUENCE [LARGE SCALE GENOMIC DNA]</scope>
    <source>
        <strain evidence="3 4">Ro19</strain>
    </source>
</reference>
<keyword evidence="2" id="KW-0812">Transmembrane</keyword>
<feature type="region of interest" description="Disordered" evidence="1">
    <location>
        <begin position="624"/>
        <end position="644"/>
    </location>
</feature>
<proteinExistence type="predicted"/>
<gene>
    <name evidence="3" type="ORF">CQ13_37525</name>
</gene>
<dbReference type="Proteomes" id="UP000052023">
    <property type="component" value="Unassembled WGS sequence"/>
</dbReference>
<keyword evidence="4" id="KW-1185">Reference proteome</keyword>
<evidence type="ECO:0008006" key="5">
    <source>
        <dbReference type="Google" id="ProtNLM"/>
    </source>
</evidence>